<dbReference type="Pfam" id="PF13672">
    <property type="entry name" value="PP2C_2"/>
    <property type="match status" value="1"/>
</dbReference>
<dbReference type="SUPFAM" id="SSF81606">
    <property type="entry name" value="PP2C-like"/>
    <property type="match status" value="1"/>
</dbReference>
<proteinExistence type="predicted"/>
<keyword evidence="4" id="KW-1185">Reference proteome</keyword>
<feature type="domain" description="PPM-type phosphatase" evidence="2">
    <location>
        <begin position="2"/>
        <end position="237"/>
    </location>
</feature>
<accession>A0ABX6P2Q3</accession>
<dbReference type="SMART" id="SM00332">
    <property type="entry name" value="PP2Cc"/>
    <property type="match status" value="1"/>
</dbReference>
<protein>
    <submittedName>
        <fullName evidence="3">Serine/threonine-protein phosphatase</fullName>
    </submittedName>
</protein>
<dbReference type="SMART" id="SM00331">
    <property type="entry name" value="PP2C_SIG"/>
    <property type="match status" value="1"/>
</dbReference>
<dbReference type="EMBL" id="CP053418">
    <property type="protein sequence ID" value="QJW83618.1"/>
    <property type="molecule type" value="Genomic_DNA"/>
</dbReference>
<dbReference type="CDD" id="cd00143">
    <property type="entry name" value="PP2Cc"/>
    <property type="match status" value="1"/>
</dbReference>
<evidence type="ECO:0000259" key="2">
    <source>
        <dbReference type="PROSITE" id="PS51746"/>
    </source>
</evidence>
<dbReference type="InterPro" id="IPR001932">
    <property type="entry name" value="PPM-type_phosphatase-like_dom"/>
</dbReference>
<name>A0ABX6P2Q3_9BURK</name>
<feature type="compositionally biased region" description="Basic residues" evidence="1">
    <location>
        <begin position="283"/>
        <end position="299"/>
    </location>
</feature>
<dbReference type="PROSITE" id="PS51746">
    <property type="entry name" value="PPM_2"/>
    <property type="match status" value="1"/>
</dbReference>
<dbReference type="Gene3D" id="3.60.40.10">
    <property type="entry name" value="PPM-type phosphatase domain"/>
    <property type="match status" value="1"/>
</dbReference>
<sequence>MKFSVFQVSRKGGREKNEDRMGYCYTRESGLFLLADGMGGHPEGEVAAQLALQTISALYQKEARPIVKDVTEFLSGALMAAHHQIIRYASEKGMLDTPRTTLVAAIVQGTSATGSIAATRGCTSFAKARCSRAPATTRTEQQNAGVIRMDRINRNILFTCLGSPTKPVFDVTGPVQLQQGDKILLCSDGLWSSLEDKAIVQDPATKPVAEAVPDLVEAALRNGGEHSDNVTVIAMEWETPDSFESTRGISTDSISDGVFASTIRPACSTRWWTTSTTPPSKGRSPRSTRRSSARLRGKRSAAIPRAGQVLSGLPMIRR</sequence>
<reference evidence="3 4" key="1">
    <citation type="submission" date="2020-05" db="EMBL/GenBank/DDBJ databases">
        <title>Ramlibacter rhizophilus sp. nov., isolated from rhizosphere soil of national flower Mugunghwa from South Korea.</title>
        <authorList>
            <person name="Zheng-Fei Y."/>
            <person name="Huan T."/>
        </authorList>
    </citation>
    <scope>NUCLEOTIDE SEQUENCE [LARGE SCALE GENOMIC DNA]</scope>
    <source>
        <strain evidence="3 4">H242</strain>
    </source>
</reference>
<evidence type="ECO:0000256" key="1">
    <source>
        <dbReference type="SAM" id="MobiDB-lite"/>
    </source>
</evidence>
<gene>
    <name evidence="3" type="ORF">HK414_04615</name>
</gene>
<evidence type="ECO:0000313" key="4">
    <source>
        <dbReference type="Proteomes" id="UP000500826"/>
    </source>
</evidence>
<feature type="compositionally biased region" description="Low complexity" evidence="1">
    <location>
        <begin position="270"/>
        <end position="282"/>
    </location>
</feature>
<dbReference type="Proteomes" id="UP000500826">
    <property type="component" value="Chromosome"/>
</dbReference>
<organism evidence="3 4">
    <name type="scientific">Ramlibacter terrae</name>
    <dbReference type="NCBI Taxonomy" id="2732511"/>
    <lineage>
        <taxon>Bacteria</taxon>
        <taxon>Pseudomonadati</taxon>
        <taxon>Pseudomonadota</taxon>
        <taxon>Betaproteobacteria</taxon>
        <taxon>Burkholderiales</taxon>
        <taxon>Comamonadaceae</taxon>
        <taxon>Ramlibacter</taxon>
    </lineage>
</organism>
<dbReference type="InterPro" id="IPR036457">
    <property type="entry name" value="PPM-type-like_dom_sf"/>
</dbReference>
<evidence type="ECO:0000313" key="3">
    <source>
        <dbReference type="EMBL" id="QJW83618.1"/>
    </source>
</evidence>
<feature type="region of interest" description="Disordered" evidence="1">
    <location>
        <begin position="270"/>
        <end position="318"/>
    </location>
</feature>